<dbReference type="PANTHER" id="PTHR35861:SF1">
    <property type="entry name" value="PHAGE TAIL SHEATH PROTEIN"/>
    <property type="match status" value="1"/>
</dbReference>
<dbReference type="eggNOG" id="COG3497">
    <property type="taxonomic scope" value="Bacteria"/>
</dbReference>
<evidence type="ECO:0000313" key="2">
    <source>
        <dbReference type="Proteomes" id="UP000005561"/>
    </source>
</evidence>
<protein>
    <recommendedName>
        <fullName evidence="3">Phage tail sheath protein</fullName>
    </recommendedName>
</protein>
<dbReference type="EMBL" id="ACCL02000011">
    <property type="protein sequence ID" value="EET60348.1"/>
    <property type="molecule type" value="Genomic_DNA"/>
</dbReference>
<keyword evidence="2" id="KW-1185">Reference proteome</keyword>
<name>C6LFY4_9FIRM</name>
<reference evidence="1" key="1">
    <citation type="submission" date="2009-07" db="EMBL/GenBank/DDBJ databases">
        <authorList>
            <person name="Weinstock G."/>
            <person name="Sodergren E."/>
            <person name="Clifton S."/>
            <person name="Fulton L."/>
            <person name="Fulton B."/>
            <person name="Courtney L."/>
            <person name="Fronick C."/>
            <person name="Harrison M."/>
            <person name="Strong C."/>
            <person name="Farmer C."/>
            <person name="Delahaunty K."/>
            <person name="Markovic C."/>
            <person name="Hall O."/>
            <person name="Minx P."/>
            <person name="Tomlinson C."/>
            <person name="Mitreva M."/>
            <person name="Nelson J."/>
            <person name="Hou S."/>
            <person name="Wollam A."/>
            <person name="Pepin K.H."/>
            <person name="Johnson M."/>
            <person name="Bhonagiri V."/>
            <person name="Nash W.E."/>
            <person name="Warren W."/>
            <person name="Chinwalla A."/>
            <person name="Mardis E.R."/>
            <person name="Wilson R.K."/>
        </authorList>
    </citation>
    <scope>NUCLEOTIDE SEQUENCE [LARGE SCALE GENOMIC DNA]</scope>
    <source>
        <strain evidence="1">DSM 14469</strain>
    </source>
</reference>
<dbReference type="OrthoDB" id="9767864at2"/>
<dbReference type="AlphaFoldDB" id="C6LFY4"/>
<comment type="caution">
    <text evidence="1">The sequence shown here is derived from an EMBL/GenBank/DDBJ whole genome shotgun (WGS) entry which is preliminary data.</text>
</comment>
<dbReference type="RefSeq" id="WP_006862328.1">
    <property type="nucleotide sequence ID" value="NZ_ACCL02000011.1"/>
</dbReference>
<accession>C6LFY4</accession>
<evidence type="ECO:0008006" key="3">
    <source>
        <dbReference type="Google" id="ProtNLM"/>
    </source>
</evidence>
<sequence length="484" mass="52715">MAYNHGVRVQENKTSLTTPRNGTAGLQVIIGVAPVNLAEDPYDATNKPKMAYSFAEASAAVGYCDDFENYNICESIDASFRVLNIAPIVLINVLDPRTHRKVLTEQTVVVTEGQAVVNTFGILADTLVVKTGDRTMTADTDYLITFDDEGMAVITLVDATGITELTVSGYVIDPTLITYQDIIGGYNVSTGEEKGMEVIRHVFPKLQLTPGLLVCPGWSKQPNVGAAIAAKCTGINGVFSCEAVVDLDTTEDSGARKYTDVLAVKQASGFVSEHLDVEWPCVRIGEKIYHASAIKAALIAYTDAGNDDVPSLSPSNKAVGISGLCLEDGTEVILDEQQANVVNSYGVCTFNNFSGWTTWGNNTAIYPASSDPKDRWLCCRRFFSWWGNSFILTYHERVDDSNNPRLIEAIVDDENVKGNSYVAQGKCAGAYIEWREDENTVNDIMAGKMRFLHHLAPWTPAEDILDVLEFDPELLEAAFTGGEA</sequence>
<dbReference type="InterPro" id="IPR052042">
    <property type="entry name" value="Tail_sheath_structural"/>
</dbReference>
<dbReference type="STRING" id="168384.SAMN05660368_03636"/>
<dbReference type="Proteomes" id="UP000005561">
    <property type="component" value="Unassembled WGS sequence"/>
</dbReference>
<proteinExistence type="predicted"/>
<gene>
    <name evidence="1" type="ORF">BRYFOR_07544</name>
</gene>
<organism evidence="1 2">
    <name type="scientific">Marvinbryantia formatexigens DSM 14469</name>
    <dbReference type="NCBI Taxonomy" id="478749"/>
    <lineage>
        <taxon>Bacteria</taxon>
        <taxon>Bacillati</taxon>
        <taxon>Bacillota</taxon>
        <taxon>Clostridia</taxon>
        <taxon>Lachnospirales</taxon>
        <taxon>Lachnospiraceae</taxon>
        <taxon>Marvinbryantia</taxon>
    </lineage>
</organism>
<dbReference type="PANTHER" id="PTHR35861">
    <property type="match status" value="1"/>
</dbReference>
<evidence type="ECO:0000313" key="1">
    <source>
        <dbReference type="EMBL" id="EET60348.1"/>
    </source>
</evidence>